<dbReference type="PROSITE" id="PS51000">
    <property type="entry name" value="HTH_DEOR_2"/>
    <property type="match status" value="1"/>
</dbReference>
<protein>
    <recommendedName>
        <fullName evidence="4">HTH deoR-type domain-containing protein</fullName>
    </recommendedName>
</protein>
<dbReference type="InterPro" id="IPR037171">
    <property type="entry name" value="NagB/RpiA_transferase-like"/>
</dbReference>
<name>A0A382B9N9_9ZZZZ</name>
<sequence>MIMEKLNKRQRDILALAEEEGYVSVDDLAKTFNVTQQTIRSDINTFCDKDLLTRAHGGAFFSKAHNYAYKSRKSLASDEKKDIADAVANIIPNNSSVVLGNIYSTKSGTTTEQVAESLYSHKDLKVITNDINIVNIFTQFDNAEIWLAGGKVRNIDSAVIGINTAEFIKQFKVDYAVVGVSAIDNDGALMDFDYEDVLVSKAIFNHCRKLILVADNFKFDSTAPMLIGNISEIDILVTNFKPPSEIIDICNSNNIEIVIASKSDYEKD</sequence>
<dbReference type="InterPro" id="IPR036390">
    <property type="entry name" value="WH_DNA-bd_sf"/>
</dbReference>
<feature type="domain" description="HTH deoR-type" evidence="4">
    <location>
        <begin position="6"/>
        <end position="61"/>
    </location>
</feature>
<dbReference type="PANTHER" id="PTHR30363:SF4">
    <property type="entry name" value="GLYCEROL-3-PHOSPHATE REGULON REPRESSOR"/>
    <property type="match status" value="1"/>
</dbReference>
<dbReference type="Gene3D" id="3.40.50.1360">
    <property type="match status" value="1"/>
</dbReference>
<dbReference type="SMART" id="SM00420">
    <property type="entry name" value="HTH_DEOR"/>
    <property type="match status" value="1"/>
</dbReference>
<evidence type="ECO:0000256" key="1">
    <source>
        <dbReference type="ARBA" id="ARBA00022491"/>
    </source>
</evidence>
<proteinExistence type="predicted"/>
<evidence type="ECO:0000256" key="3">
    <source>
        <dbReference type="ARBA" id="ARBA00023163"/>
    </source>
</evidence>
<accession>A0A382B9N9</accession>
<dbReference type="InterPro" id="IPR014036">
    <property type="entry name" value="DeoR-like_C"/>
</dbReference>
<evidence type="ECO:0000313" key="5">
    <source>
        <dbReference type="EMBL" id="SVB10530.1"/>
    </source>
</evidence>
<dbReference type="SUPFAM" id="SSF100950">
    <property type="entry name" value="NagB/RpiA/CoA transferase-like"/>
    <property type="match status" value="1"/>
</dbReference>
<dbReference type="Gene3D" id="1.10.10.10">
    <property type="entry name" value="Winged helix-like DNA-binding domain superfamily/Winged helix DNA-binding domain"/>
    <property type="match status" value="1"/>
</dbReference>
<dbReference type="SMART" id="SM01134">
    <property type="entry name" value="DeoRC"/>
    <property type="match status" value="1"/>
</dbReference>
<dbReference type="InterPro" id="IPR036388">
    <property type="entry name" value="WH-like_DNA-bd_sf"/>
</dbReference>
<dbReference type="PANTHER" id="PTHR30363">
    <property type="entry name" value="HTH-TYPE TRANSCRIPTIONAL REGULATOR SRLR-RELATED"/>
    <property type="match status" value="1"/>
</dbReference>
<dbReference type="EMBL" id="UINC01028832">
    <property type="protein sequence ID" value="SVB10530.1"/>
    <property type="molecule type" value="Genomic_DNA"/>
</dbReference>
<keyword evidence="2" id="KW-0805">Transcription regulation</keyword>
<gene>
    <name evidence="5" type="ORF">METZ01_LOCUS163384</name>
</gene>
<dbReference type="AlphaFoldDB" id="A0A382B9N9"/>
<keyword evidence="3" id="KW-0804">Transcription</keyword>
<evidence type="ECO:0000256" key="2">
    <source>
        <dbReference type="ARBA" id="ARBA00023015"/>
    </source>
</evidence>
<dbReference type="PRINTS" id="PR00037">
    <property type="entry name" value="HTHLACR"/>
</dbReference>
<evidence type="ECO:0000259" key="4">
    <source>
        <dbReference type="PROSITE" id="PS51000"/>
    </source>
</evidence>
<dbReference type="SUPFAM" id="SSF46785">
    <property type="entry name" value="Winged helix' DNA-binding domain"/>
    <property type="match status" value="1"/>
</dbReference>
<dbReference type="InterPro" id="IPR001034">
    <property type="entry name" value="DeoR_HTH"/>
</dbReference>
<dbReference type="InterPro" id="IPR050313">
    <property type="entry name" value="Carb_Metab_HTH_regulators"/>
</dbReference>
<reference evidence="5" key="1">
    <citation type="submission" date="2018-05" db="EMBL/GenBank/DDBJ databases">
        <authorList>
            <person name="Lanie J.A."/>
            <person name="Ng W.-L."/>
            <person name="Kazmierczak K.M."/>
            <person name="Andrzejewski T.M."/>
            <person name="Davidsen T.M."/>
            <person name="Wayne K.J."/>
            <person name="Tettelin H."/>
            <person name="Glass J.I."/>
            <person name="Rusch D."/>
            <person name="Podicherti R."/>
            <person name="Tsui H.-C.T."/>
            <person name="Winkler M.E."/>
        </authorList>
    </citation>
    <scope>NUCLEOTIDE SEQUENCE</scope>
</reference>
<dbReference type="GO" id="GO:0003700">
    <property type="term" value="F:DNA-binding transcription factor activity"/>
    <property type="evidence" value="ECO:0007669"/>
    <property type="project" value="InterPro"/>
</dbReference>
<dbReference type="Pfam" id="PF08220">
    <property type="entry name" value="HTH_DeoR"/>
    <property type="match status" value="1"/>
</dbReference>
<dbReference type="Pfam" id="PF00455">
    <property type="entry name" value="DeoRC"/>
    <property type="match status" value="1"/>
</dbReference>
<keyword evidence="1" id="KW-0678">Repressor</keyword>
<organism evidence="5">
    <name type="scientific">marine metagenome</name>
    <dbReference type="NCBI Taxonomy" id="408172"/>
    <lineage>
        <taxon>unclassified sequences</taxon>
        <taxon>metagenomes</taxon>
        <taxon>ecological metagenomes</taxon>
    </lineage>
</organism>